<evidence type="ECO:0000313" key="18">
    <source>
        <dbReference type="Proteomes" id="UP000219167"/>
    </source>
</evidence>
<dbReference type="EMBL" id="OBQD01000010">
    <property type="protein sequence ID" value="SOC42642.1"/>
    <property type="molecule type" value="Genomic_DNA"/>
</dbReference>
<keyword evidence="7 11" id="KW-0460">Magnesium</keyword>
<evidence type="ECO:0000256" key="7">
    <source>
        <dbReference type="ARBA" id="ARBA00022842"/>
    </source>
</evidence>
<dbReference type="GO" id="GO:0006102">
    <property type="term" value="P:isocitrate metabolic process"/>
    <property type="evidence" value="ECO:0007669"/>
    <property type="project" value="UniProtKB-UniRule"/>
</dbReference>
<dbReference type="GO" id="GO:0006099">
    <property type="term" value="P:tricarboxylic acid cycle"/>
    <property type="evidence" value="ECO:0007669"/>
    <property type="project" value="UniProtKB-KW"/>
</dbReference>
<dbReference type="GO" id="GO:0051287">
    <property type="term" value="F:NAD binding"/>
    <property type="evidence" value="ECO:0007669"/>
    <property type="project" value="InterPro"/>
</dbReference>
<reference evidence="17 18" key="1">
    <citation type="submission" date="2017-08" db="EMBL/GenBank/DDBJ databases">
        <authorList>
            <person name="de Groot N.N."/>
        </authorList>
    </citation>
    <scope>NUCLEOTIDE SEQUENCE [LARGE SCALE GENOMIC DNA]</scope>
    <source>
        <strain evidence="17 18">JC85</strain>
    </source>
</reference>
<dbReference type="AlphaFoldDB" id="A0A285ULE8"/>
<feature type="binding site" evidence="13">
    <location>
        <position position="109"/>
    </location>
    <ligand>
        <name>D-threo-isocitrate</name>
        <dbReference type="ChEBI" id="CHEBI:15562"/>
    </ligand>
</feature>
<keyword evidence="4" id="KW-0329">Glyoxylate bypass</keyword>
<feature type="binding site" evidence="13">
    <location>
        <begin position="94"/>
        <end position="100"/>
    </location>
    <ligand>
        <name>D-threo-isocitrate</name>
        <dbReference type="ChEBI" id="CHEBI:15562"/>
    </ligand>
</feature>
<feature type="binding site" evidence="15">
    <location>
        <begin position="75"/>
        <end position="77"/>
    </location>
    <ligand>
        <name>NADP(+)</name>
        <dbReference type="ChEBI" id="CHEBI:58349"/>
    </ligand>
</feature>
<dbReference type="Proteomes" id="UP000219167">
    <property type="component" value="Unassembled WGS sequence"/>
</dbReference>
<dbReference type="Gene3D" id="3.40.718.10">
    <property type="entry name" value="Isopropylmalate Dehydrogenase"/>
    <property type="match status" value="1"/>
</dbReference>
<feature type="binding site" evidence="14">
    <location>
        <position position="250"/>
    </location>
    <ligand>
        <name>Mn(2+)</name>
        <dbReference type="ChEBI" id="CHEBI:29035"/>
    </ligand>
</feature>
<keyword evidence="6 11" id="KW-0479">Metal-binding</keyword>
<comment type="subcellular location">
    <subcellularLocation>
        <location evidence="2">Cytoplasm</location>
    </subcellularLocation>
</comment>
<feature type="binding site" evidence="13">
    <location>
        <position position="77"/>
    </location>
    <ligand>
        <name>D-threo-isocitrate</name>
        <dbReference type="ChEBI" id="CHEBI:15562"/>
    </ligand>
</feature>
<feature type="binding site" evidence="15">
    <location>
        <position position="82"/>
    </location>
    <ligand>
        <name>NADP(+)</name>
        <dbReference type="ChEBI" id="CHEBI:58349"/>
    </ligand>
</feature>
<dbReference type="InterPro" id="IPR004790">
    <property type="entry name" value="Isocitrate_DH_NADP"/>
</dbReference>
<evidence type="ECO:0000256" key="1">
    <source>
        <dbReference type="ARBA" id="ARBA00001936"/>
    </source>
</evidence>
<dbReference type="SMART" id="SM01329">
    <property type="entry name" value="Iso_dh"/>
    <property type="match status" value="1"/>
</dbReference>
<feature type="site" description="Critical for catalysis" evidence="12">
    <location>
        <position position="139"/>
    </location>
</feature>
<evidence type="ECO:0000256" key="8">
    <source>
        <dbReference type="ARBA" id="ARBA00022857"/>
    </source>
</evidence>
<dbReference type="PANTHER" id="PTHR11822">
    <property type="entry name" value="NADP-SPECIFIC ISOCITRATE DEHYDROGENASE"/>
    <property type="match status" value="1"/>
</dbReference>
<evidence type="ECO:0000256" key="11">
    <source>
        <dbReference type="PIRNR" id="PIRNR000108"/>
    </source>
</evidence>
<evidence type="ECO:0000256" key="9">
    <source>
        <dbReference type="ARBA" id="ARBA00023002"/>
    </source>
</evidence>
<accession>A0A285ULE8</accession>
<dbReference type="OrthoDB" id="9765655at2"/>
<dbReference type="RefSeq" id="WP_097140959.1">
    <property type="nucleotide sequence ID" value="NZ_OBQD01000010.1"/>
</dbReference>
<evidence type="ECO:0000313" key="17">
    <source>
        <dbReference type="EMBL" id="SOC42642.1"/>
    </source>
</evidence>
<feature type="binding site" evidence="15">
    <location>
        <begin position="308"/>
        <end position="313"/>
    </location>
    <ligand>
        <name>NADP(+)</name>
        <dbReference type="ChEBI" id="CHEBI:58349"/>
    </ligand>
</feature>
<protein>
    <recommendedName>
        <fullName evidence="11">Isocitrate dehydrogenase [NADP]</fullName>
        <ecNumber evidence="11">1.1.1.42</ecNumber>
    </recommendedName>
</protein>
<dbReference type="PROSITE" id="PS00470">
    <property type="entry name" value="IDH_IMDH"/>
    <property type="match status" value="1"/>
</dbReference>
<dbReference type="FunFam" id="3.40.718.10:FF:000002">
    <property type="entry name" value="Isocitrate dehydrogenase [NADP]"/>
    <property type="match status" value="1"/>
</dbReference>
<evidence type="ECO:0000256" key="14">
    <source>
        <dbReference type="PIRSR" id="PIRSR000108-3"/>
    </source>
</evidence>
<sequence>MAKIKVANPVVELDGDEMTRIIWQFIKEKLIHPYLDIDLKYYDLSVENRDATDDQVTIDAANAIKQYGVGVKCATITPDEGRVEEFGLKKMWKSPNGTIRNILGGVIFREPIICKNVPRLVPGWTKPIIVGRHAFGDQYRATDFKFPGKGKLTMKFVGEDGKEIEYDVFDAPSAGVAMGMYNLDDSITEFARASFNYGLQRKVPVYLSTKNTILKVYDGRFKDIFQEVFDAEFAEKFKEAKIWYEHRLIDDMVASALKWSGGYVWACKNYDGDVQSDIVAQGFGSLGLMTSVLMTPDGQTVEAEAAHGTVTRHYRQHQKGEETSTNSIASIFAWTRGLAHRAKLDGNTELAKFATTLEKVCVDTVESGFMTKDLALLIGPDQPWLSTTGFLDKIDENLQKAMAA</sequence>
<evidence type="ECO:0000256" key="2">
    <source>
        <dbReference type="ARBA" id="ARBA00004496"/>
    </source>
</evidence>
<feature type="binding site" evidence="13">
    <location>
        <position position="132"/>
    </location>
    <ligand>
        <name>D-threo-isocitrate</name>
        <dbReference type="ChEBI" id="CHEBI:15562"/>
    </ligand>
</feature>
<dbReference type="InterPro" id="IPR024084">
    <property type="entry name" value="IsoPropMal-DH-like_dom"/>
</dbReference>
<keyword evidence="8 11" id="KW-0521">NADP</keyword>
<dbReference type="GO" id="GO:0006097">
    <property type="term" value="P:glyoxylate cycle"/>
    <property type="evidence" value="ECO:0007669"/>
    <property type="project" value="UniProtKB-KW"/>
</dbReference>
<name>A0A285ULE8_9HYPH</name>
<evidence type="ECO:0000256" key="12">
    <source>
        <dbReference type="PIRSR" id="PIRSR000108-1"/>
    </source>
</evidence>
<dbReference type="GO" id="GO:0004450">
    <property type="term" value="F:isocitrate dehydrogenase (NADP+) activity"/>
    <property type="evidence" value="ECO:0007669"/>
    <property type="project" value="UniProtKB-UniRule"/>
</dbReference>
<dbReference type="GO" id="GO:0000287">
    <property type="term" value="F:magnesium ion binding"/>
    <property type="evidence" value="ECO:0007669"/>
    <property type="project" value="InterPro"/>
</dbReference>
<proteinExistence type="inferred from homology"/>
<dbReference type="InterPro" id="IPR019818">
    <property type="entry name" value="IsoCit/isopropylmalate_DH_CS"/>
</dbReference>
<evidence type="ECO:0000256" key="13">
    <source>
        <dbReference type="PIRSR" id="PIRSR000108-2"/>
    </source>
</evidence>
<feature type="site" description="Critical for catalysis" evidence="12">
    <location>
        <position position="210"/>
    </location>
</feature>
<feature type="binding site" evidence="15">
    <location>
        <position position="258"/>
    </location>
    <ligand>
        <name>NADP(+)</name>
        <dbReference type="ChEBI" id="CHEBI:58349"/>
    </ligand>
</feature>
<comment type="catalytic activity">
    <reaction evidence="11">
        <text>D-threo-isocitrate + NADP(+) = 2-oxoglutarate + CO2 + NADPH</text>
        <dbReference type="Rhea" id="RHEA:19629"/>
        <dbReference type="ChEBI" id="CHEBI:15562"/>
        <dbReference type="ChEBI" id="CHEBI:16526"/>
        <dbReference type="ChEBI" id="CHEBI:16810"/>
        <dbReference type="ChEBI" id="CHEBI:57783"/>
        <dbReference type="ChEBI" id="CHEBI:58349"/>
        <dbReference type="EC" id="1.1.1.42"/>
    </reaction>
</comment>
<comment type="cofactor">
    <cofactor evidence="1">
        <name>Mn(2+)</name>
        <dbReference type="ChEBI" id="CHEBI:29035"/>
    </cofactor>
</comment>
<comment type="similarity">
    <text evidence="3 11">Belongs to the isocitrate and isopropylmalate dehydrogenases family.</text>
</comment>
<organism evidence="17 18">
    <name type="scientific">Rhizobium subbaraonis</name>
    <dbReference type="NCBI Taxonomy" id="908946"/>
    <lineage>
        <taxon>Bacteria</taxon>
        <taxon>Pseudomonadati</taxon>
        <taxon>Pseudomonadota</taxon>
        <taxon>Alphaproteobacteria</taxon>
        <taxon>Hyphomicrobiales</taxon>
        <taxon>Rhizobiaceae</taxon>
        <taxon>Rhizobium/Agrobacterium group</taxon>
        <taxon>Rhizobium</taxon>
    </lineage>
</organism>
<keyword evidence="10 11" id="KW-0464">Manganese</keyword>
<dbReference type="NCBIfam" id="TIGR00127">
    <property type="entry name" value="nadp_idh_euk"/>
    <property type="match status" value="1"/>
</dbReference>
<gene>
    <name evidence="17" type="ORF">SAMN05892877_11099</name>
</gene>
<comment type="cofactor">
    <cofactor evidence="11 14">
        <name>Mg(2+)</name>
        <dbReference type="ChEBI" id="CHEBI:18420"/>
    </cofactor>
    <cofactor evidence="11 14">
        <name>Mn(2+)</name>
        <dbReference type="ChEBI" id="CHEBI:29035"/>
    </cofactor>
    <text evidence="11 14">Binds 1 Mg(2+) or Mn(2+) ion per subunit.</text>
</comment>
<dbReference type="PANTHER" id="PTHR11822:SF21">
    <property type="entry name" value="ISOCITRATE DEHYDROGENASE [NADP], MITOCHONDRIAL"/>
    <property type="match status" value="1"/>
</dbReference>
<dbReference type="NCBIfam" id="NF006156">
    <property type="entry name" value="PRK08299.1"/>
    <property type="match status" value="1"/>
</dbReference>
<keyword evidence="5 11" id="KW-0816">Tricarboxylic acid cycle</keyword>
<keyword evidence="18" id="KW-1185">Reference proteome</keyword>
<keyword evidence="9 11" id="KW-0560">Oxidoreductase</keyword>
<dbReference type="Pfam" id="PF00180">
    <property type="entry name" value="Iso_dh"/>
    <property type="match status" value="1"/>
</dbReference>
<feature type="binding site" evidence="14">
    <location>
        <position position="273"/>
    </location>
    <ligand>
        <name>Mn(2+)</name>
        <dbReference type="ChEBI" id="CHEBI:29035"/>
    </ligand>
</feature>
<dbReference type="PIRSF" id="PIRSF000108">
    <property type="entry name" value="IDH_NADP"/>
    <property type="match status" value="1"/>
</dbReference>
<evidence type="ECO:0000256" key="3">
    <source>
        <dbReference type="ARBA" id="ARBA00007769"/>
    </source>
</evidence>
<evidence type="ECO:0000256" key="6">
    <source>
        <dbReference type="ARBA" id="ARBA00022723"/>
    </source>
</evidence>
<evidence type="ECO:0000256" key="5">
    <source>
        <dbReference type="ARBA" id="ARBA00022532"/>
    </source>
</evidence>
<evidence type="ECO:0000256" key="10">
    <source>
        <dbReference type="ARBA" id="ARBA00023211"/>
    </source>
</evidence>
<evidence type="ECO:0000259" key="16">
    <source>
        <dbReference type="SMART" id="SM01329"/>
    </source>
</evidence>
<evidence type="ECO:0000256" key="4">
    <source>
        <dbReference type="ARBA" id="ARBA00022435"/>
    </source>
</evidence>
<feature type="binding site" evidence="15">
    <location>
        <position position="326"/>
    </location>
    <ligand>
        <name>NADP(+)</name>
        <dbReference type="ChEBI" id="CHEBI:58349"/>
    </ligand>
</feature>
<evidence type="ECO:0000256" key="15">
    <source>
        <dbReference type="PIRSR" id="PIRSR000108-4"/>
    </source>
</evidence>
<dbReference type="GO" id="GO:0005737">
    <property type="term" value="C:cytoplasm"/>
    <property type="evidence" value="ECO:0007669"/>
    <property type="project" value="UniProtKB-SubCell"/>
</dbReference>
<dbReference type="SUPFAM" id="SSF53659">
    <property type="entry name" value="Isocitrate/Isopropylmalate dehydrogenase-like"/>
    <property type="match status" value="1"/>
</dbReference>
<feature type="domain" description="Isopropylmalate dehydrogenase-like" evidence="16">
    <location>
        <begin position="9"/>
        <end position="394"/>
    </location>
</feature>
<dbReference type="EC" id="1.1.1.42" evidence="11"/>